<feature type="region of interest" description="Disordered" evidence="1">
    <location>
        <begin position="343"/>
        <end position="381"/>
    </location>
</feature>
<feature type="compositionally biased region" description="Basic residues" evidence="1">
    <location>
        <begin position="19"/>
        <end position="28"/>
    </location>
</feature>
<evidence type="ECO:0000313" key="2">
    <source>
        <dbReference type="EMBL" id="PNH08265.1"/>
    </source>
</evidence>
<protein>
    <submittedName>
        <fullName evidence="2">Uncharacterized protein</fullName>
    </submittedName>
</protein>
<gene>
    <name evidence="2" type="ORF">TSOC_005200</name>
</gene>
<dbReference type="Proteomes" id="UP000236333">
    <property type="component" value="Unassembled WGS sequence"/>
</dbReference>
<feature type="region of interest" description="Disordered" evidence="1">
    <location>
        <begin position="397"/>
        <end position="480"/>
    </location>
</feature>
<feature type="region of interest" description="Disordered" evidence="1">
    <location>
        <begin position="293"/>
        <end position="319"/>
    </location>
</feature>
<dbReference type="EMBL" id="PGGS01000137">
    <property type="protein sequence ID" value="PNH08265.1"/>
    <property type="molecule type" value="Genomic_DNA"/>
</dbReference>
<reference evidence="2 3" key="1">
    <citation type="journal article" date="2017" name="Mol. Biol. Evol.">
        <title>The 4-celled Tetrabaena socialis nuclear genome reveals the essential components for genetic control of cell number at the origin of multicellularity in the volvocine lineage.</title>
        <authorList>
            <person name="Featherston J."/>
            <person name="Arakaki Y."/>
            <person name="Hanschen E.R."/>
            <person name="Ferris P.J."/>
            <person name="Michod R.E."/>
            <person name="Olson B.J.S.C."/>
            <person name="Nozaki H."/>
            <person name="Durand P.M."/>
        </authorList>
    </citation>
    <scope>NUCLEOTIDE SEQUENCE [LARGE SCALE GENOMIC DNA]</scope>
    <source>
        <strain evidence="2 3">NIES-571</strain>
    </source>
</reference>
<feature type="compositionally biased region" description="Low complexity" evidence="1">
    <location>
        <begin position="443"/>
        <end position="473"/>
    </location>
</feature>
<sequence length="480" mass="48596">MAAINNAFTLLTGAEQQLSKKKKNKANKPKAEANGGPASTLAGPSSLSAPDSDLVVDVGEALALSERNAREAKSSVDKVKLWKEWTRLANDKASKFKYTDADGSNLDFKQVLLRSKALEIVAENCISIPLHNDKEAILAHLFAAFLPNDSGSCNALANLLVRLSNSLADDAPDTLGAAQRAVTGLVKALKAAAQQGPAEADAANPVAAWLSRVAVLDKDIARQQGLLQKLSAANKGVVTRETASTARQLVKLQEERFDLLQPEAVPVAKAPAGVLGGCLRSIDELKAVLSGHLKEAESKPSGPSAMDASSRAAQAAGYKREEEILTAQAAQVQQQHNVVLATASGAAPPPPAASHAAPAAAAHSGAAAAAPSGRQPQRGAPAAAAAAAAVAAASSNGAAAEAPPPKPAAPAGPPPRQWGKVDTPAPVSLGDSSLPTPAEAFKGPGPSTAGPSTSTAAAAPEPAADGFSAPAAAKKNRRRA</sequence>
<proteinExistence type="predicted"/>
<name>A0A2J8A6Z5_9CHLO</name>
<keyword evidence="3" id="KW-1185">Reference proteome</keyword>
<accession>A0A2J8A6Z5</accession>
<comment type="caution">
    <text evidence="2">The sequence shown here is derived from an EMBL/GenBank/DDBJ whole genome shotgun (WGS) entry which is preliminary data.</text>
</comment>
<organism evidence="2 3">
    <name type="scientific">Tetrabaena socialis</name>
    <dbReference type="NCBI Taxonomy" id="47790"/>
    <lineage>
        <taxon>Eukaryota</taxon>
        <taxon>Viridiplantae</taxon>
        <taxon>Chlorophyta</taxon>
        <taxon>core chlorophytes</taxon>
        <taxon>Chlorophyceae</taxon>
        <taxon>CS clade</taxon>
        <taxon>Chlamydomonadales</taxon>
        <taxon>Tetrabaenaceae</taxon>
        <taxon>Tetrabaena</taxon>
    </lineage>
</organism>
<dbReference type="OrthoDB" id="550028at2759"/>
<dbReference type="AlphaFoldDB" id="A0A2J8A6Z5"/>
<evidence type="ECO:0000313" key="3">
    <source>
        <dbReference type="Proteomes" id="UP000236333"/>
    </source>
</evidence>
<feature type="compositionally biased region" description="Low complexity" evidence="1">
    <location>
        <begin position="353"/>
        <end position="372"/>
    </location>
</feature>
<feature type="compositionally biased region" description="Low complexity" evidence="1">
    <location>
        <begin position="304"/>
        <end position="316"/>
    </location>
</feature>
<feature type="region of interest" description="Disordered" evidence="1">
    <location>
        <begin position="15"/>
        <end position="48"/>
    </location>
</feature>
<evidence type="ECO:0000256" key="1">
    <source>
        <dbReference type="SAM" id="MobiDB-lite"/>
    </source>
</evidence>
<feature type="compositionally biased region" description="Pro residues" evidence="1">
    <location>
        <begin position="402"/>
        <end position="416"/>
    </location>
</feature>